<dbReference type="AlphaFoldDB" id="A0A955L4N6"/>
<reference evidence="2" key="2">
    <citation type="journal article" date="2021" name="Microbiome">
        <title>Successional dynamics and alternative stable states in a saline activated sludge microbial community over 9 years.</title>
        <authorList>
            <person name="Wang Y."/>
            <person name="Ye J."/>
            <person name="Ju F."/>
            <person name="Liu L."/>
            <person name="Boyd J.A."/>
            <person name="Deng Y."/>
            <person name="Parks D.H."/>
            <person name="Jiang X."/>
            <person name="Yin X."/>
            <person name="Woodcroft B.J."/>
            <person name="Tyson G.W."/>
            <person name="Hugenholtz P."/>
            <person name="Polz M.F."/>
            <person name="Zhang T."/>
        </authorList>
    </citation>
    <scope>NUCLEOTIDE SEQUENCE</scope>
    <source>
        <strain evidence="2">HKST-UBA14</strain>
    </source>
</reference>
<keyword evidence="1" id="KW-1133">Transmembrane helix</keyword>
<dbReference type="EMBL" id="JAGQLK010000013">
    <property type="protein sequence ID" value="MCA9382926.1"/>
    <property type="molecule type" value="Genomic_DNA"/>
</dbReference>
<accession>A0A955L4N6</accession>
<protein>
    <submittedName>
        <fullName evidence="2">Uncharacterized protein</fullName>
    </submittedName>
</protein>
<gene>
    <name evidence="2" type="ORF">KC909_01035</name>
</gene>
<keyword evidence="1" id="KW-0472">Membrane</keyword>
<organism evidence="2 3">
    <name type="scientific">Candidatus Dojkabacteria bacterium</name>
    <dbReference type="NCBI Taxonomy" id="2099670"/>
    <lineage>
        <taxon>Bacteria</taxon>
        <taxon>Candidatus Dojkabacteria</taxon>
    </lineage>
</organism>
<keyword evidence="1" id="KW-0812">Transmembrane</keyword>
<dbReference type="Proteomes" id="UP000783287">
    <property type="component" value="Unassembled WGS sequence"/>
</dbReference>
<sequence>MRKIKLQGGIALTTVIVLSGVLLTTGIAIAITAIDLRKASEAATDNFVAESYSLTCLDESVNKLKFNPTYTGNFSLTLPDGDCSSVITNNANPNYKDVAIMSSKGRSIVEVSYVLDVSDYPFQIVN</sequence>
<name>A0A955L4N6_9BACT</name>
<comment type="caution">
    <text evidence="2">The sequence shown here is derived from an EMBL/GenBank/DDBJ whole genome shotgun (WGS) entry which is preliminary data.</text>
</comment>
<evidence type="ECO:0000313" key="2">
    <source>
        <dbReference type="EMBL" id="MCA9382926.1"/>
    </source>
</evidence>
<evidence type="ECO:0000256" key="1">
    <source>
        <dbReference type="SAM" id="Phobius"/>
    </source>
</evidence>
<reference evidence="2" key="1">
    <citation type="submission" date="2020-04" db="EMBL/GenBank/DDBJ databases">
        <authorList>
            <person name="Zhang T."/>
        </authorList>
    </citation>
    <scope>NUCLEOTIDE SEQUENCE</scope>
    <source>
        <strain evidence="2">HKST-UBA14</strain>
    </source>
</reference>
<feature type="transmembrane region" description="Helical" evidence="1">
    <location>
        <begin position="12"/>
        <end position="34"/>
    </location>
</feature>
<proteinExistence type="predicted"/>
<evidence type="ECO:0000313" key="3">
    <source>
        <dbReference type="Proteomes" id="UP000783287"/>
    </source>
</evidence>